<reference evidence="2" key="1">
    <citation type="submission" date="2015-04" db="EMBL/GenBank/DDBJ databases">
        <authorList>
            <person name="Syromyatnikov M.Y."/>
            <person name="Popov V.N."/>
        </authorList>
    </citation>
    <scope>NUCLEOTIDE SEQUENCE</scope>
    <source>
        <strain evidence="2">MO-1</strain>
    </source>
</reference>
<name>A0A1S7LDC0_MAGMO</name>
<protein>
    <submittedName>
        <fullName evidence="2">Uncharacterized protein</fullName>
    </submittedName>
</protein>
<feature type="transmembrane region" description="Helical" evidence="1">
    <location>
        <begin position="12"/>
        <end position="34"/>
    </location>
</feature>
<sequence length="86" mass="9846">MALTRCDETRMGIMLRLIPILVFVWLRFIVIFLLGSLSCGFMQGVVGCSAGQFLCMHAARGFYDEKNQFFDFSDYFCSAIGFSDYR</sequence>
<keyword evidence="1" id="KW-0812">Transmembrane</keyword>
<proteinExistence type="predicted"/>
<gene>
    <name evidence="2" type="ORF">MAGMO_0727</name>
</gene>
<organism evidence="2">
    <name type="scientific">Magnetococcus massalia (strain MO-1)</name>
    <dbReference type="NCBI Taxonomy" id="451514"/>
    <lineage>
        <taxon>Bacteria</taxon>
        <taxon>Pseudomonadati</taxon>
        <taxon>Pseudomonadota</taxon>
        <taxon>Magnetococcia</taxon>
        <taxon>Magnetococcales</taxon>
        <taxon>Magnetococcaceae</taxon>
        <taxon>Magnetococcus</taxon>
    </lineage>
</organism>
<evidence type="ECO:0000256" key="1">
    <source>
        <dbReference type="SAM" id="Phobius"/>
    </source>
</evidence>
<keyword evidence="1" id="KW-1133">Transmembrane helix</keyword>
<evidence type="ECO:0000313" key="2">
    <source>
        <dbReference type="EMBL" id="CRH04930.1"/>
    </source>
</evidence>
<dbReference type="EMBL" id="LO017727">
    <property type="protein sequence ID" value="CRH04930.1"/>
    <property type="molecule type" value="Genomic_DNA"/>
</dbReference>
<keyword evidence="1" id="KW-0472">Membrane</keyword>
<dbReference type="AlphaFoldDB" id="A0A1S7LDC0"/>
<accession>A0A1S7LDC0</accession>